<organism evidence="2 3">
    <name type="scientific">Kineosporia mesophila</name>
    <dbReference type="NCBI Taxonomy" id="566012"/>
    <lineage>
        <taxon>Bacteria</taxon>
        <taxon>Bacillati</taxon>
        <taxon>Actinomycetota</taxon>
        <taxon>Actinomycetes</taxon>
        <taxon>Kineosporiales</taxon>
        <taxon>Kineosporiaceae</taxon>
        <taxon>Kineosporia</taxon>
    </lineage>
</organism>
<dbReference type="RefSeq" id="WP_231483548.1">
    <property type="nucleotide sequence ID" value="NZ_BAAAZO010000003.1"/>
</dbReference>
<keyword evidence="1" id="KW-0812">Transmembrane</keyword>
<evidence type="ECO:0000313" key="3">
    <source>
        <dbReference type="Proteomes" id="UP001501074"/>
    </source>
</evidence>
<gene>
    <name evidence="2" type="ORF">GCM10022223_26170</name>
</gene>
<keyword evidence="1" id="KW-1133">Transmembrane helix</keyword>
<name>A0ABP6ZJA2_9ACTN</name>
<sequence>MGTLEQIFYTGIMISGAIATGQLAWLGTDKVIEKLGTEPRHWLENKRRSQS</sequence>
<evidence type="ECO:0000256" key="1">
    <source>
        <dbReference type="SAM" id="Phobius"/>
    </source>
</evidence>
<reference evidence="3" key="1">
    <citation type="journal article" date="2019" name="Int. J. Syst. Evol. Microbiol.">
        <title>The Global Catalogue of Microorganisms (GCM) 10K type strain sequencing project: providing services to taxonomists for standard genome sequencing and annotation.</title>
        <authorList>
            <consortium name="The Broad Institute Genomics Platform"/>
            <consortium name="The Broad Institute Genome Sequencing Center for Infectious Disease"/>
            <person name="Wu L."/>
            <person name="Ma J."/>
        </authorList>
    </citation>
    <scope>NUCLEOTIDE SEQUENCE [LARGE SCALE GENOMIC DNA]</scope>
    <source>
        <strain evidence="3">JCM 16902</strain>
    </source>
</reference>
<proteinExistence type="predicted"/>
<dbReference type="EMBL" id="BAAAZO010000003">
    <property type="protein sequence ID" value="GAA3608899.1"/>
    <property type="molecule type" value="Genomic_DNA"/>
</dbReference>
<feature type="transmembrane region" description="Helical" evidence="1">
    <location>
        <begin position="6"/>
        <end position="26"/>
    </location>
</feature>
<keyword evidence="3" id="KW-1185">Reference proteome</keyword>
<dbReference type="Proteomes" id="UP001501074">
    <property type="component" value="Unassembled WGS sequence"/>
</dbReference>
<protein>
    <submittedName>
        <fullName evidence="2">Uncharacterized protein</fullName>
    </submittedName>
</protein>
<evidence type="ECO:0000313" key="2">
    <source>
        <dbReference type="EMBL" id="GAA3608899.1"/>
    </source>
</evidence>
<keyword evidence="1" id="KW-0472">Membrane</keyword>
<comment type="caution">
    <text evidence="2">The sequence shown here is derived from an EMBL/GenBank/DDBJ whole genome shotgun (WGS) entry which is preliminary data.</text>
</comment>
<accession>A0ABP6ZJA2</accession>